<dbReference type="Gene3D" id="3.40.50.1260">
    <property type="entry name" value="Phosphoglycerate kinase, N-terminal domain"/>
    <property type="match status" value="1"/>
</dbReference>
<dbReference type="GO" id="GO:0006096">
    <property type="term" value="P:glycolytic process"/>
    <property type="evidence" value="ECO:0007669"/>
    <property type="project" value="InterPro"/>
</dbReference>
<evidence type="ECO:0000256" key="4">
    <source>
        <dbReference type="ARBA" id="ARBA00022777"/>
    </source>
</evidence>
<comment type="caution">
    <text evidence="6">The sequence shown here is derived from an EMBL/GenBank/DDBJ whole genome shotgun (WGS) entry which is preliminary data.</text>
</comment>
<name>A0A354YW65_9FIRM</name>
<evidence type="ECO:0000256" key="1">
    <source>
        <dbReference type="ARBA" id="ARBA00013061"/>
    </source>
</evidence>
<evidence type="ECO:0000313" key="6">
    <source>
        <dbReference type="EMBL" id="HBK52941.1"/>
    </source>
</evidence>
<evidence type="ECO:0000313" key="7">
    <source>
        <dbReference type="Proteomes" id="UP000263273"/>
    </source>
</evidence>
<dbReference type="GO" id="GO:0005524">
    <property type="term" value="F:ATP binding"/>
    <property type="evidence" value="ECO:0007669"/>
    <property type="project" value="UniProtKB-KW"/>
</dbReference>
<keyword evidence="5" id="KW-0067">ATP-binding</keyword>
<sequence length="46" mass="4652">HISTGGGATLEFLEGIRLPGVAACQEKASRGTGAELGQGAPLWEKS</sequence>
<protein>
    <recommendedName>
        <fullName evidence="1">phosphoglycerate kinase</fullName>
        <ecNumber evidence="1">2.7.2.3</ecNumber>
    </recommendedName>
</protein>
<keyword evidence="4 6" id="KW-0418">Kinase</keyword>
<dbReference type="EMBL" id="DNZF01000068">
    <property type="protein sequence ID" value="HBK52941.1"/>
    <property type="molecule type" value="Genomic_DNA"/>
</dbReference>
<reference evidence="6 7" key="1">
    <citation type="journal article" date="2018" name="Nat. Biotechnol.">
        <title>A standardized bacterial taxonomy based on genome phylogeny substantially revises the tree of life.</title>
        <authorList>
            <person name="Parks D.H."/>
            <person name="Chuvochina M."/>
            <person name="Waite D.W."/>
            <person name="Rinke C."/>
            <person name="Skarshewski A."/>
            <person name="Chaumeil P.A."/>
            <person name="Hugenholtz P."/>
        </authorList>
    </citation>
    <scope>NUCLEOTIDE SEQUENCE [LARGE SCALE GENOMIC DNA]</scope>
    <source>
        <strain evidence="6">UBA10948</strain>
    </source>
</reference>
<evidence type="ECO:0000256" key="5">
    <source>
        <dbReference type="ARBA" id="ARBA00022840"/>
    </source>
</evidence>
<accession>A0A354YW65</accession>
<organism evidence="6 7">
    <name type="scientific">Syntrophomonas wolfei</name>
    <dbReference type="NCBI Taxonomy" id="863"/>
    <lineage>
        <taxon>Bacteria</taxon>
        <taxon>Bacillati</taxon>
        <taxon>Bacillota</taxon>
        <taxon>Clostridia</taxon>
        <taxon>Eubacteriales</taxon>
        <taxon>Syntrophomonadaceae</taxon>
        <taxon>Syntrophomonas</taxon>
    </lineage>
</organism>
<dbReference type="Proteomes" id="UP000263273">
    <property type="component" value="Unassembled WGS sequence"/>
</dbReference>
<keyword evidence="2 6" id="KW-0808">Transferase</keyword>
<dbReference type="GO" id="GO:0004618">
    <property type="term" value="F:phosphoglycerate kinase activity"/>
    <property type="evidence" value="ECO:0007669"/>
    <property type="project" value="UniProtKB-EC"/>
</dbReference>
<dbReference type="InterPro" id="IPR015824">
    <property type="entry name" value="Phosphoglycerate_kinase_N"/>
</dbReference>
<evidence type="ECO:0000256" key="2">
    <source>
        <dbReference type="ARBA" id="ARBA00022679"/>
    </source>
</evidence>
<dbReference type="STRING" id="378794.GCA_001570625_00113"/>
<dbReference type="SUPFAM" id="SSF53748">
    <property type="entry name" value="Phosphoglycerate kinase"/>
    <property type="match status" value="1"/>
</dbReference>
<gene>
    <name evidence="6" type="primary">pgk</name>
    <name evidence="6" type="ORF">DDZ44_03240</name>
</gene>
<feature type="non-terminal residue" evidence="6">
    <location>
        <position position="1"/>
    </location>
</feature>
<keyword evidence="3" id="KW-0547">Nucleotide-binding</keyword>
<proteinExistence type="predicted"/>
<dbReference type="InterPro" id="IPR036043">
    <property type="entry name" value="Phosphoglycerate_kinase_sf"/>
</dbReference>
<dbReference type="AlphaFoldDB" id="A0A354YW65"/>
<evidence type="ECO:0000256" key="3">
    <source>
        <dbReference type="ARBA" id="ARBA00022741"/>
    </source>
</evidence>
<dbReference type="EC" id="2.7.2.3" evidence="1"/>